<evidence type="ECO:0000313" key="1">
    <source>
        <dbReference type="EMBL" id="CAH1541998.1"/>
    </source>
</evidence>
<dbReference type="EMBL" id="CAKMTQ010000067">
    <property type="protein sequence ID" value="CAH1541998.1"/>
    <property type="molecule type" value="Genomic_DNA"/>
</dbReference>
<proteinExistence type="predicted"/>
<dbReference type="Proteomes" id="UP001295420">
    <property type="component" value="Unassembled WGS sequence"/>
</dbReference>
<sequence>MVIIALSCLSGIKIPHSNLHVNKGFNGLDSNARLVDHIAHRPLKA</sequence>
<comment type="caution">
    <text evidence="1">The sequence shown here is derived from an EMBL/GenBank/DDBJ whole genome shotgun (WGS) entry which is preliminary data.</text>
</comment>
<gene>
    <name evidence="1" type="ORF">THF1D04_70215</name>
</gene>
<evidence type="ECO:0000313" key="2">
    <source>
        <dbReference type="Proteomes" id="UP001295420"/>
    </source>
</evidence>
<accession>A0AAU9QC68</accession>
<reference evidence="1" key="1">
    <citation type="submission" date="2022-01" db="EMBL/GenBank/DDBJ databases">
        <authorList>
            <person name="Lagorce A."/>
        </authorList>
    </citation>
    <scope>NUCLEOTIDE SEQUENCE</scope>
    <source>
        <strain evidence="1">Th15_F1_D04</strain>
    </source>
</reference>
<organism evidence="1 2">
    <name type="scientific">Vibrio owensii</name>
    <dbReference type="NCBI Taxonomy" id="696485"/>
    <lineage>
        <taxon>Bacteria</taxon>
        <taxon>Pseudomonadati</taxon>
        <taxon>Pseudomonadota</taxon>
        <taxon>Gammaproteobacteria</taxon>
        <taxon>Vibrionales</taxon>
        <taxon>Vibrionaceae</taxon>
        <taxon>Vibrio</taxon>
    </lineage>
</organism>
<name>A0AAU9QC68_9VIBR</name>
<protein>
    <submittedName>
        <fullName evidence="1">Uncharacterized protein</fullName>
    </submittedName>
</protein>
<dbReference type="AlphaFoldDB" id="A0AAU9QC68"/>